<protein>
    <submittedName>
        <fullName evidence="1">Shikimate kinase</fullName>
        <ecNumber evidence="1">2.7.1.71</ecNumber>
    </submittedName>
</protein>
<dbReference type="GO" id="GO:0004765">
    <property type="term" value="F:shikimate kinase activity"/>
    <property type="evidence" value="ECO:0007669"/>
    <property type="project" value="UniProtKB-EC"/>
</dbReference>
<proteinExistence type="predicted"/>
<accession>K1SF62</accession>
<comment type="caution">
    <text evidence="1">The sequence shown here is derived from an EMBL/GenBank/DDBJ whole genome shotgun (WGS) entry which is preliminary data.</text>
</comment>
<name>K1SF62_9ZZZZ</name>
<dbReference type="EC" id="2.7.1.71" evidence="1"/>
<keyword evidence="1" id="KW-0418">Kinase</keyword>
<gene>
    <name evidence="1" type="ORF">LEA_16082</name>
</gene>
<organism evidence="1">
    <name type="scientific">human gut metagenome</name>
    <dbReference type="NCBI Taxonomy" id="408170"/>
    <lineage>
        <taxon>unclassified sequences</taxon>
        <taxon>metagenomes</taxon>
        <taxon>organismal metagenomes</taxon>
    </lineage>
</organism>
<dbReference type="SUPFAM" id="SSF52540">
    <property type="entry name" value="P-loop containing nucleoside triphosphate hydrolases"/>
    <property type="match status" value="1"/>
</dbReference>
<feature type="non-terminal residue" evidence="1">
    <location>
        <position position="1"/>
    </location>
</feature>
<keyword evidence="1" id="KW-0808">Transferase</keyword>
<dbReference type="Pfam" id="PF01202">
    <property type="entry name" value="SKI"/>
    <property type="match status" value="1"/>
</dbReference>
<reference evidence="1" key="1">
    <citation type="journal article" date="2013" name="Environ. Microbiol.">
        <title>Microbiota from the distal guts of lean and obese adolescents exhibit partial functional redundancy besides clear differences in community structure.</title>
        <authorList>
            <person name="Ferrer M."/>
            <person name="Ruiz A."/>
            <person name="Lanza F."/>
            <person name="Haange S.B."/>
            <person name="Oberbach A."/>
            <person name="Till H."/>
            <person name="Bargiela R."/>
            <person name="Campoy C."/>
            <person name="Segura M.T."/>
            <person name="Richter M."/>
            <person name="von Bergen M."/>
            <person name="Seifert J."/>
            <person name="Suarez A."/>
        </authorList>
    </citation>
    <scope>NUCLEOTIDE SEQUENCE</scope>
</reference>
<dbReference type="InterPro" id="IPR031322">
    <property type="entry name" value="Shikimate/glucono_kinase"/>
</dbReference>
<dbReference type="AlphaFoldDB" id="K1SF62"/>
<dbReference type="Gene3D" id="3.40.50.300">
    <property type="entry name" value="P-loop containing nucleotide triphosphate hydrolases"/>
    <property type="match status" value="1"/>
</dbReference>
<sequence length="94" mass="11092">YCNRGSVVYGAEAMEHLGRIGTVVYLKLPYRELERRLSDIKGRGVVLRDGQTLHDLYEERVPLYEKYADVIVDEHHLNVEQTIEKIMELKERFQ</sequence>
<dbReference type="InterPro" id="IPR027417">
    <property type="entry name" value="P-loop_NTPase"/>
</dbReference>
<evidence type="ECO:0000313" key="1">
    <source>
        <dbReference type="EMBL" id="EKC53999.1"/>
    </source>
</evidence>
<dbReference type="EMBL" id="AJWY01010987">
    <property type="protein sequence ID" value="EKC53999.1"/>
    <property type="molecule type" value="Genomic_DNA"/>
</dbReference>